<accession>A0A9P1IAT0</accession>
<sequence>MISSLAKCVVLVSSIIAVGQACIATTTTTPVCCSVLSTSTLTRVPPVGITSEQCSVLRRISSVCPTTGTVLCDAAADTNPSNVIIQLIGTAGTSVKEVSVAGDSAATTLQCVNGLWYVPGTSTQVKSVTCSQTGSTGTDEGNFP</sequence>
<reference evidence="2" key="1">
    <citation type="submission" date="2022-11" db="EMBL/GenBank/DDBJ databases">
        <authorList>
            <person name="Kikuchi T."/>
        </authorList>
    </citation>
    <scope>NUCLEOTIDE SEQUENCE</scope>
    <source>
        <strain evidence="2">PS1010</strain>
    </source>
</reference>
<dbReference type="EMBL" id="CANHGI010000002">
    <property type="protein sequence ID" value="CAI5440706.1"/>
    <property type="molecule type" value="Genomic_DNA"/>
</dbReference>
<proteinExistence type="predicted"/>
<feature type="chain" id="PRO_5040344807" description="C6 domain-containing protein" evidence="1">
    <location>
        <begin position="22"/>
        <end position="144"/>
    </location>
</feature>
<protein>
    <recommendedName>
        <fullName evidence="4">C6 domain-containing protein</fullName>
    </recommendedName>
</protein>
<name>A0A9P1IAT0_9PELO</name>
<dbReference type="Proteomes" id="UP001152747">
    <property type="component" value="Unassembled WGS sequence"/>
</dbReference>
<evidence type="ECO:0000313" key="3">
    <source>
        <dbReference type="Proteomes" id="UP001152747"/>
    </source>
</evidence>
<dbReference type="OrthoDB" id="5836468at2759"/>
<comment type="caution">
    <text evidence="2">The sequence shown here is derived from an EMBL/GenBank/DDBJ whole genome shotgun (WGS) entry which is preliminary data.</text>
</comment>
<gene>
    <name evidence="2" type="ORF">CAMP_LOCUS3343</name>
</gene>
<organism evidence="2 3">
    <name type="scientific">Caenorhabditis angaria</name>
    <dbReference type="NCBI Taxonomy" id="860376"/>
    <lineage>
        <taxon>Eukaryota</taxon>
        <taxon>Metazoa</taxon>
        <taxon>Ecdysozoa</taxon>
        <taxon>Nematoda</taxon>
        <taxon>Chromadorea</taxon>
        <taxon>Rhabditida</taxon>
        <taxon>Rhabditina</taxon>
        <taxon>Rhabditomorpha</taxon>
        <taxon>Rhabditoidea</taxon>
        <taxon>Rhabditidae</taxon>
        <taxon>Peloderinae</taxon>
        <taxon>Caenorhabditis</taxon>
    </lineage>
</organism>
<dbReference type="PROSITE" id="PS51257">
    <property type="entry name" value="PROKAR_LIPOPROTEIN"/>
    <property type="match status" value="1"/>
</dbReference>
<dbReference type="AlphaFoldDB" id="A0A9P1IAT0"/>
<feature type="signal peptide" evidence="1">
    <location>
        <begin position="1"/>
        <end position="21"/>
    </location>
</feature>
<keyword evidence="1" id="KW-0732">Signal</keyword>
<evidence type="ECO:0008006" key="4">
    <source>
        <dbReference type="Google" id="ProtNLM"/>
    </source>
</evidence>
<evidence type="ECO:0000313" key="2">
    <source>
        <dbReference type="EMBL" id="CAI5440706.1"/>
    </source>
</evidence>
<evidence type="ECO:0000256" key="1">
    <source>
        <dbReference type="SAM" id="SignalP"/>
    </source>
</evidence>
<keyword evidence="3" id="KW-1185">Reference proteome</keyword>